<feature type="transmembrane region" description="Helical" evidence="1">
    <location>
        <begin position="6"/>
        <end position="24"/>
    </location>
</feature>
<proteinExistence type="predicted"/>
<dbReference type="RefSeq" id="WP_114117835.1">
    <property type="nucleotide sequence ID" value="NZ_BMHU01000006.1"/>
</dbReference>
<feature type="transmembrane region" description="Helical" evidence="1">
    <location>
        <begin position="36"/>
        <end position="54"/>
    </location>
</feature>
<protein>
    <submittedName>
        <fullName evidence="2">Fe-S protein</fullName>
    </submittedName>
</protein>
<comment type="caution">
    <text evidence="2">The sequence shown here is derived from an EMBL/GenBank/DDBJ whole genome shotgun (WGS) entry which is preliminary data.</text>
</comment>
<name>A0A367Y2W9_9MICO</name>
<keyword evidence="1" id="KW-0472">Membrane</keyword>
<dbReference type="Proteomes" id="UP000253508">
    <property type="component" value="Unassembled WGS sequence"/>
</dbReference>
<gene>
    <name evidence="2" type="ORF">DTO57_08915</name>
</gene>
<evidence type="ECO:0000313" key="3">
    <source>
        <dbReference type="Proteomes" id="UP000253508"/>
    </source>
</evidence>
<reference evidence="2 3" key="1">
    <citation type="submission" date="2018-07" db="EMBL/GenBank/DDBJ databases">
        <title>Microbacterium endoborsara sp. nov., a novel actinobacterium isolated from Borszczowia aralocaspica.</title>
        <authorList>
            <person name="An D."/>
        </authorList>
    </citation>
    <scope>NUCLEOTIDE SEQUENCE [LARGE SCALE GENOMIC DNA]</scope>
    <source>
        <strain evidence="2 3">C1.15228</strain>
    </source>
</reference>
<keyword evidence="1" id="KW-0812">Transmembrane</keyword>
<dbReference type="EMBL" id="QORO01000002">
    <property type="protein sequence ID" value="RCK60223.1"/>
    <property type="molecule type" value="Genomic_DNA"/>
</dbReference>
<sequence>MSTLHTIVVIVHLIGFATLFGGWVVEAFSQRGITKVMQWGLVIALVAGLALSAPWDLGYEPNYMKIGVKLLVVIVIGALLGIGGARQKRNGSVPAGLFWPIGILTVLNVCLALLWH</sequence>
<evidence type="ECO:0000256" key="1">
    <source>
        <dbReference type="SAM" id="Phobius"/>
    </source>
</evidence>
<dbReference type="OrthoDB" id="3830423at2"/>
<feature type="transmembrane region" description="Helical" evidence="1">
    <location>
        <begin position="97"/>
        <end position="115"/>
    </location>
</feature>
<dbReference type="AlphaFoldDB" id="A0A367Y2W9"/>
<evidence type="ECO:0000313" key="2">
    <source>
        <dbReference type="EMBL" id="RCK60223.1"/>
    </source>
</evidence>
<organism evidence="2 3">
    <name type="scientific">Microbacterium sorbitolivorans</name>
    <dbReference type="NCBI Taxonomy" id="1867410"/>
    <lineage>
        <taxon>Bacteria</taxon>
        <taxon>Bacillati</taxon>
        <taxon>Actinomycetota</taxon>
        <taxon>Actinomycetes</taxon>
        <taxon>Micrococcales</taxon>
        <taxon>Microbacteriaceae</taxon>
        <taxon>Microbacterium</taxon>
    </lineage>
</organism>
<keyword evidence="1" id="KW-1133">Transmembrane helix</keyword>
<feature type="transmembrane region" description="Helical" evidence="1">
    <location>
        <begin position="66"/>
        <end position="85"/>
    </location>
</feature>
<keyword evidence="3" id="KW-1185">Reference proteome</keyword>
<accession>A0A367Y2W9</accession>